<organism evidence="5 6">
    <name type="scientific">Cadophora malorum</name>
    <dbReference type="NCBI Taxonomy" id="108018"/>
    <lineage>
        <taxon>Eukaryota</taxon>
        <taxon>Fungi</taxon>
        <taxon>Dikarya</taxon>
        <taxon>Ascomycota</taxon>
        <taxon>Pezizomycotina</taxon>
        <taxon>Leotiomycetes</taxon>
        <taxon>Helotiales</taxon>
        <taxon>Ploettnerulaceae</taxon>
        <taxon>Cadophora</taxon>
    </lineage>
</organism>
<dbReference type="EMBL" id="JAFJYH010000030">
    <property type="protein sequence ID" value="KAG4423727.1"/>
    <property type="molecule type" value="Genomic_DNA"/>
</dbReference>
<evidence type="ECO:0000313" key="5">
    <source>
        <dbReference type="EMBL" id="KAG4423727.1"/>
    </source>
</evidence>
<evidence type="ECO:0000256" key="2">
    <source>
        <dbReference type="ARBA" id="ARBA00022827"/>
    </source>
</evidence>
<comment type="caution">
    <text evidence="5">The sequence shown here is derived from an EMBL/GenBank/DDBJ whole genome shotgun (WGS) entry which is preliminary data.</text>
</comment>
<evidence type="ECO:0000313" key="6">
    <source>
        <dbReference type="Proteomes" id="UP000664132"/>
    </source>
</evidence>
<protein>
    <recommendedName>
        <fullName evidence="4">FAD-binding domain-containing protein</fullName>
    </recommendedName>
</protein>
<dbReference type="InterPro" id="IPR050631">
    <property type="entry name" value="PheA/TfdB_FAD_monoxygenase"/>
</dbReference>
<keyword evidence="3" id="KW-0560">Oxidoreductase</keyword>
<dbReference type="Proteomes" id="UP000664132">
    <property type="component" value="Unassembled WGS sequence"/>
</dbReference>
<dbReference type="PRINTS" id="PR00420">
    <property type="entry name" value="RNGMNOXGNASE"/>
</dbReference>
<accession>A0A8H8BTU8</accession>
<dbReference type="OrthoDB" id="10016252at2759"/>
<gene>
    <name evidence="5" type="ORF">IFR04_003152</name>
</gene>
<dbReference type="AlphaFoldDB" id="A0A8H8BTU8"/>
<dbReference type="PANTHER" id="PTHR43476:SF3">
    <property type="entry name" value="FAD-BINDING MONOOXYGENASE"/>
    <property type="match status" value="1"/>
</dbReference>
<reference evidence="5" key="1">
    <citation type="submission" date="2021-02" db="EMBL/GenBank/DDBJ databases">
        <title>Genome sequence Cadophora malorum strain M34.</title>
        <authorList>
            <person name="Stefanovic E."/>
            <person name="Vu D."/>
            <person name="Scully C."/>
            <person name="Dijksterhuis J."/>
            <person name="Roader J."/>
            <person name="Houbraken J."/>
        </authorList>
    </citation>
    <scope>NUCLEOTIDE SEQUENCE</scope>
    <source>
        <strain evidence="5">M34</strain>
    </source>
</reference>
<keyword evidence="6" id="KW-1185">Reference proteome</keyword>
<feature type="domain" description="FAD-binding" evidence="4">
    <location>
        <begin position="321"/>
        <end position="379"/>
    </location>
</feature>
<proteinExistence type="predicted"/>
<keyword evidence="1" id="KW-0285">Flavoprotein</keyword>
<feature type="domain" description="FAD-binding" evidence="4">
    <location>
        <begin position="10"/>
        <end position="183"/>
    </location>
</feature>
<dbReference type="Pfam" id="PF01494">
    <property type="entry name" value="FAD_binding_3"/>
    <property type="match status" value="2"/>
</dbReference>
<dbReference type="InterPro" id="IPR002938">
    <property type="entry name" value="FAD-bd"/>
</dbReference>
<keyword evidence="2" id="KW-0274">FAD</keyword>
<name>A0A8H8BTU8_9HELO</name>
<dbReference type="SUPFAM" id="SSF51905">
    <property type="entry name" value="FAD/NAD(P)-binding domain"/>
    <property type="match status" value="1"/>
</dbReference>
<evidence type="ECO:0000256" key="1">
    <source>
        <dbReference type="ARBA" id="ARBA00022630"/>
    </source>
</evidence>
<sequence>MPSNDNIETTEVVIIGCGPTGALLSALLGKFGVKNIVLEKEPGITNDPRGITLDEDGIRFLQEVGLYDKIYTEIGSSIGILQFITSGNNLHQSPFLQFNMNTTEGGTGHVGVMSHRQPIMEKHLRLAASRHPCCELRSSCIVTHIDEDDEFVYCEYEDLRGSRKKLRSKFLVGCDGKRGYTRKMYLEPKGVIMEQASAFGYNETWVALNLRITPPTRETHPDLPFWNLGYTPEDVYDIYFPKSFRFICNDKRPSVCGRFGTGAERLWRFEFVVKGEEDPMAMASEKETTRIIKPYLTHDGSDYGCDHPIPFPRDCIETLRSRPFAFSARSCNKWAVGRVILAGDSAHVFPPFGGQGISSGFRDSSGLAWRLALAIRKNTQNHEHLISGWYRERQQQLKISLAKTIHNGKLCTEGNTWTFFFTKLLIRIMQLIPSMNRKLEAGPRSEGMIRYKAQEGLPFLGEFYGGVSLPQVYCAPLVSCTKHLKVQFTDDVIFAKGKKGMFKVLVLLKSLSELMSCKDALKGVDELAGGFLFEKEATFLLQDSGVRSAGTVIGDHVYRLATGEEFAADKSLCEGRPAPQLYDMYQIGKDLGGMTFVIVRPDRFVYAACQTAEDLHLICSGIREKISLE</sequence>
<dbReference type="GO" id="GO:0016491">
    <property type="term" value="F:oxidoreductase activity"/>
    <property type="evidence" value="ECO:0007669"/>
    <property type="project" value="UniProtKB-KW"/>
</dbReference>
<evidence type="ECO:0000259" key="4">
    <source>
        <dbReference type="Pfam" id="PF01494"/>
    </source>
</evidence>
<dbReference type="Gene3D" id="3.50.50.60">
    <property type="entry name" value="FAD/NAD(P)-binding domain"/>
    <property type="match status" value="2"/>
</dbReference>
<dbReference type="InterPro" id="IPR036188">
    <property type="entry name" value="FAD/NAD-bd_sf"/>
</dbReference>
<evidence type="ECO:0000256" key="3">
    <source>
        <dbReference type="ARBA" id="ARBA00023002"/>
    </source>
</evidence>
<dbReference type="GO" id="GO:0071949">
    <property type="term" value="F:FAD binding"/>
    <property type="evidence" value="ECO:0007669"/>
    <property type="project" value="InterPro"/>
</dbReference>
<dbReference type="PANTHER" id="PTHR43476">
    <property type="entry name" value="3-(3-HYDROXY-PHENYL)PROPIONATE/3-HYDROXYCINNAMIC ACID HYDROXYLASE"/>
    <property type="match status" value="1"/>
</dbReference>